<keyword evidence="4" id="KW-1185">Reference proteome</keyword>
<dbReference type="CDD" id="cd01823">
    <property type="entry name" value="SEST_like"/>
    <property type="match status" value="1"/>
</dbReference>
<protein>
    <recommendedName>
        <fullName evidence="2">SGNH hydrolase-type esterase domain-containing protein</fullName>
    </recommendedName>
</protein>
<dbReference type="PANTHER" id="PTHR37981">
    <property type="entry name" value="LIPASE 2"/>
    <property type="match status" value="1"/>
</dbReference>
<dbReference type="Proteomes" id="UP001322138">
    <property type="component" value="Unassembled WGS sequence"/>
</dbReference>
<accession>A0ABR0FCM9</accession>
<dbReference type="InterPro" id="IPR024079">
    <property type="entry name" value="MetalloPept_cat_dom_sf"/>
</dbReference>
<evidence type="ECO:0000313" key="4">
    <source>
        <dbReference type="Proteomes" id="UP001322138"/>
    </source>
</evidence>
<comment type="caution">
    <text evidence="3">The sequence shown here is derived from an EMBL/GenBank/DDBJ whole genome shotgun (WGS) entry which is preliminary data.</text>
</comment>
<feature type="domain" description="SGNH hydrolase-type esterase" evidence="2">
    <location>
        <begin position="328"/>
        <end position="562"/>
    </location>
</feature>
<evidence type="ECO:0000256" key="1">
    <source>
        <dbReference type="SAM" id="MobiDB-lite"/>
    </source>
</evidence>
<dbReference type="SUPFAM" id="SSF55486">
    <property type="entry name" value="Metalloproteases ('zincins'), catalytic domain"/>
    <property type="match status" value="1"/>
</dbReference>
<name>A0ABR0FCM9_9PEZI</name>
<organism evidence="3 4">
    <name type="scientific">Podospora bellae-mahoneyi</name>
    <dbReference type="NCBI Taxonomy" id="2093777"/>
    <lineage>
        <taxon>Eukaryota</taxon>
        <taxon>Fungi</taxon>
        <taxon>Dikarya</taxon>
        <taxon>Ascomycota</taxon>
        <taxon>Pezizomycotina</taxon>
        <taxon>Sordariomycetes</taxon>
        <taxon>Sordariomycetidae</taxon>
        <taxon>Sordariales</taxon>
        <taxon>Podosporaceae</taxon>
        <taxon>Podospora</taxon>
    </lineage>
</organism>
<dbReference type="Gene3D" id="3.40.50.1110">
    <property type="entry name" value="SGNH hydrolase"/>
    <property type="match status" value="1"/>
</dbReference>
<dbReference type="InterPro" id="IPR036514">
    <property type="entry name" value="SGNH_hydro_sf"/>
</dbReference>
<evidence type="ECO:0000313" key="3">
    <source>
        <dbReference type="EMBL" id="KAK4640859.1"/>
    </source>
</evidence>
<dbReference type="RefSeq" id="XP_062729835.1">
    <property type="nucleotide sequence ID" value="XM_062881173.1"/>
</dbReference>
<sequence length="714" mass="79655">MDEMQHAMNMALRAQEFLTEGNYYDHFFAKGLREKEGFEDDIRETYRRIADLLSGTSSSYTFKVNCDNNSPACAPKKNWWAAMNDKEKRMTFCDKFFDTNDIGETQPALDNNCDSLKDLRQAQRTRSSIIIHEASHTRYAMRDNDPAVDVAYGYTGCTSLPLGLFDRACAPYGGLKKKKDGSFTTPICGNNAGGEGFCNGDMSAQNADTYSHVAAGVFFSKECNREIPHPTNNVGSSGGQPGNTAGVPGKGGTIGVPPKPATRRHPRQRPRLNADTYQHDAPADSGLNQPRHPLRSRDESCPFVTDAIVWDGSPEEIDATGVIGFAHFGDSYASGMGTGTTSTDKCRIGSNNYGDLLNKFFDNKEIVYDRRSCSGDTTEGLYKKIEEWDQKKADETNVITLTIGGNDLGFSDLVWYCVITPNTAHWGSTNRKNCEEAEKKARAHMDDSSPNGLRARLKDAYLRALGRTKRKDTQLYVAGYPTFFNEETDDCDGASFHYWFGENRPPSDWPANRIVYLTKSLRKELDDLVRQLNEVIQFAVNDANTEGGQVHYVDVDKRWIEGGHRWCEPGVKDPDSNRADTWFFLSGWKDIEPNNAAGVDGGEVEKDETQMLIESGEIKLPSEETCNSTASEGRDPYESYLCYVAELVREEPEGEEAKRVNGANDFISGKDGANIQDVSWYAPTRQIKTFHPRTVGMFAYRDAILEKLEINGQL</sequence>
<dbReference type="PANTHER" id="PTHR37981:SF1">
    <property type="entry name" value="SGNH HYDROLASE-TYPE ESTERASE DOMAIN-CONTAINING PROTEIN"/>
    <property type="match status" value="1"/>
</dbReference>
<proteinExistence type="predicted"/>
<dbReference type="InterPro" id="IPR013830">
    <property type="entry name" value="SGNH_hydro"/>
</dbReference>
<dbReference type="Gene3D" id="3.40.390.10">
    <property type="entry name" value="Collagenase (Catalytic Domain)"/>
    <property type="match status" value="1"/>
</dbReference>
<dbReference type="SUPFAM" id="SSF52266">
    <property type="entry name" value="SGNH hydrolase"/>
    <property type="match status" value="1"/>
</dbReference>
<reference evidence="3 4" key="1">
    <citation type="journal article" date="2023" name="bioRxiv">
        <title>High-quality genome assemblies of four members of thePodospora anserinaspecies complex.</title>
        <authorList>
            <person name="Ament-Velasquez S.L."/>
            <person name="Vogan A.A."/>
            <person name="Wallerman O."/>
            <person name="Hartmann F."/>
            <person name="Gautier V."/>
            <person name="Silar P."/>
            <person name="Giraud T."/>
            <person name="Johannesson H."/>
        </authorList>
    </citation>
    <scope>NUCLEOTIDE SEQUENCE [LARGE SCALE GENOMIC DNA]</scope>
    <source>
        <strain evidence="3 4">CBS 112042</strain>
    </source>
</reference>
<evidence type="ECO:0000259" key="2">
    <source>
        <dbReference type="Pfam" id="PF13472"/>
    </source>
</evidence>
<gene>
    <name evidence="3" type="ORF">QC761_607380</name>
</gene>
<dbReference type="Pfam" id="PF13472">
    <property type="entry name" value="Lipase_GDSL_2"/>
    <property type="match status" value="1"/>
</dbReference>
<feature type="region of interest" description="Disordered" evidence="1">
    <location>
        <begin position="228"/>
        <end position="298"/>
    </location>
</feature>
<feature type="compositionally biased region" description="Basic residues" evidence="1">
    <location>
        <begin position="261"/>
        <end position="270"/>
    </location>
</feature>
<dbReference type="InterPro" id="IPR037460">
    <property type="entry name" value="SEST-like"/>
</dbReference>
<dbReference type="GeneID" id="87900655"/>
<dbReference type="EMBL" id="JAFFGZ010000008">
    <property type="protein sequence ID" value="KAK4640859.1"/>
    <property type="molecule type" value="Genomic_DNA"/>
</dbReference>